<dbReference type="GO" id="GO:0007224">
    <property type="term" value="P:smoothened signaling pathway"/>
    <property type="evidence" value="ECO:0007669"/>
    <property type="project" value="TreeGrafter"/>
</dbReference>
<dbReference type="EC" id="2.7.11.1" evidence="2"/>
<gene>
    <name evidence="14" type="ORF">JEQ12_009851</name>
</gene>
<dbReference type="SUPFAM" id="SSF48371">
    <property type="entry name" value="ARM repeat"/>
    <property type="match status" value="3"/>
</dbReference>
<feature type="compositionally biased region" description="Polar residues" evidence="12">
    <location>
        <begin position="1346"/>
        <end position="1365"/>
    </location>
</feature>
<dbReference type="PROSITE" id="PS00108">
    <property type="entry name" value="PROTEIN_KINASE_ST"/>
    <property type="match status" value="1"/>
</dbReference>
<evidence type="ECO:0000259" key="13">
    <source>
        <dbReference type="PROSITE" id="PS50011"/>
    </source>
</evidence>
<dbReference type="GO" id="GO:0016874">
    <property type="term" value="F:ligase activity"/>
    <property type="evidence" value="ECO:0007669"/>
    <property type="project" value="UniProtKB-KW"/>
</dbReference>
<keyword evidence="4" id="KW-0436">Ligase</keyword>
<evidence type="ECO:0000256" key="1">
    <source>
        <dbReference type="ARBA" id="ARBA00006820"/>
    </source>
</evidence>
<feature type="domain" description="Protein kinase" evidence="13">
    <location>
        <begin position="1"/>
        <end position="194"/>
    </location>
</feature>
<keyword evidence="3" id="KW-0723">Serine/threonine-protein kinase</keyword>
<dbReference type="Gene3D" id="3.30.470.20">
    <property type="entry name" value="ATP-grasp fold, B domain"/>
    <property type="match status" value="1"/>
</dbReference>
<dbReference type="PANTHER" id="PTHR22983:SF6">
    <property type="entry name" value="SERINE_THREONINE-PROTEIN KINASE 36"/>
    <property type="match status" value="1"/>
</dbReference>
<evidence type="ECO:0000256" key="2">
    <source>
        <dbReference type="ARBA" id="ARBA00012513"/>
    </source>
</evidence>
<evidence type="ECO:0000256" key="7">
    <source>
        <dbReference type="ARBA" id="ARBA00022741"/>
    </source>
</evidence>
<evidence type="ECO:0000256" key="3">
    <source>
        <dbReference type="ARBA" id="ARBA00022527"/>
    </source>
</evidence>
<evidence type="ECO:0000256" key="9">
    <source>
        <dbReference type="ARBA" id="ARBA00022840"/>
    </source>
</evidence>
<evidence type="ECO:0000313" key="14">
    <source>
        <dbReference type="EMBL" id="KAG5214065.1"/>
    </source>
</evidence>
<dbReference type="Gene3D" id="1.10.510.10">
    <property type="entry name" value="Transferase(Phosphotransferase) domain 1"/>
    <property type="match status" value="1"/>
</dbReference>
<dbReference type="SUPFAM" id="SSF56112">
    <property type="entry name" value="Protein kinase-like (PK-like)"/>
    <property type="match status" value="1"/>
</dbReference>
<feature type="compositionally biased region" description="Low complexity" evidence="12">
    <location>
        <begin position="2304"/>
        <end position="2329"/>
    </location>
</feature>
<evidence type="ECO:0000256" key="8">
    <source>
        <dbReference type="ARBA" id="ARBA00022777"/>
    </source>
</evidence>
<feature type="region of interest" description="Disordered" evidence="12">
    <location>
        <begin position="2074"/>
        <end position="2095"/>
    </location>
</feature>
<feature type="compositionally biased region" description="Low complexity" evidence="12">
    <location>
        <begin position="2076"/>
        <end position="2091"/>
    </location>
</feature>
<comment type="similarity">
    <text evidence="1">Belongs to the tubulin--tyrosine ligase family.</text>
</comment>
<evidence type="ECO:0000256" key="6">
    <source>
        <dbReference type="ARBA" id="ARBA00022701"/>
    </source>
</evidence>
<reference evidence="14 15" key="1">
    <citation type="submission" date="2020-12" db="EMBL/GenBank/DDBJ databases">
        <title>De novo assembly of Tibetan sheep genome.</title>
        <authorList>
            <person name="Li X."/>
        </authorList>
    </citation>
    <scope>NUCLEOTIDE SEQUENCE [LARGE SCALE GENOMIC DNA]</scope>
    <source>
        <tissue evidence="14">Heart</tissue>
    </source>
</reference>
<dbReference type="SUPFAM" id="SSF56059">
    <property type="entry name" value="Glutathione synthetase ATP-binding domain-like"/>
    <property type="match status" value="1"/>
</dbReference>
<dbReference type="GO" id="GO:0005874">
    <property type="term" value="C:microtubule"/>
    <property type="evidence" value="ECO:0007669"/>
    <property type="project" value="UniProtKB-KW"/>
</dbReference>
<dbReference type="GO" id="GO:0005524">
    <property type="term" value="F:ATP binding"/>
    <property type="evidence" value="ECO:0007669"/>
    <property type="project" value="UniProtKB-KW"/>
</dbReference>
<evidence type="ECO:0000256" key="10">
    <source>
        <dbReference type="ARBA" id="ARBA00047899"/>
    </source>
</evidence>
<protein>
    <recommendedName>
        <fullName evidence="2">non-specific serine/threonine protein kinase</fullName>
        <ecNumber evidence="2">2.7.11.1</ecNumber>
    </recommendedName>
</protein>
<keyword evidence="6" id="KW-0493">Microtubule</keyword>
<keyword evidence="5" id="KW-0808">Transferase</keyword>
<dbReference type="PROSITE" id="PS50011">
    <property type="entry name" value="PROTEIN_KINASE_DOM"/>
    <property type="match status" value="1"/>
</dbReference>
<evidence type="ECO:0000256" key="4">
    <source>
        <dbReference type="ARBA" id="ARBA00022598"/>
    </source>
</evidence>
<feature type="compositionally biased region" description="Low complexity" evidence="12">
    <location>
        <begin position="1414"/>
        <end position="1428"/>
    </location>
</feature>
<comment type="catalytic activity">
    <reaction evidence="11">
        <text>L-seryl-[protein] + ATP = O-phospho-L-seryl-[protein] + ADP + H(+)</text>
        <dbReference type="Rhea" id="RHEA:17989"/>
        <dbReference type="Rhea" id="RHEA-COMP:9863"/>
        <dbReference type="Rhea" id="RHEA-COMP:11604"/>
        <dbReference type="ChEBI" id="CHEBI:15378"/>
        <dbReference type="ChEBI" id="CHEBI:29999"/>
        <dbReference type="ChEBI" id="CHEBI:30616"/>
        <dbReference type="ChEBI" id="CHEBI:83421"/>
        <dbReference type="ChEBI" id="CHEBI:456216"/>
        <dbReference type="EC" id="2.7.11.1"/>
    </reaction>
</comment>
<feature type="region of interest" description="Disordered" evidence="12">
    <location>
        <begin position="1324"/>
        <end position="1429"/>
    </location>
</feature>
<dbReference type="Pfam" id="PF03133">
    <property type="entry name" value="TTL"/>
    <property type="match status" value="1"/>
</dbReference>
<comment type="caution">
    <text evidence="14">The sequence shown here is derived from an EMBL/GenBank/DDBJ whole genome shotgun (WGS) entry which is preliminary data.</text>
</comment>
<dbReference type="InterPro" id="IPR004344">
    <property type="entry name" value="TTL/TTLL_fam"/>
</dbReference>
<comment type="catalytic activity">
    <reaction evidence="10">
        <text>L-threonyl-[protein] + ATP = O-phospho-L-threonyl-[protein] + ADP + H(+)</text>
        <dbReference type="Rhea" id="RHEA:46608"/>
        <dbReference type="Rhea" id="RHEA-COMP:11060"/>
        <dbReference type="Rhea" id="RHEA-COMP:11605"/>
        <dbReference type="ChEBI" id="CHEBI:15378"/>
        <dbReference type="ChEBI" id="CHEBI:30013"/>
        <dbReference type="ChEBI" id="CHEBI:30616"/>
        <dbReference type="ChEBI" id="CHEBI:61977"/>
        <dbReference type="ChEBI" id="CHEBI:456216"/>
        <dbReference type="EC" id="2.7.11.1"/>
    </reaction>
</comment>
<proteinExistence type="inferred from homology"/>
<dbReference type="InterPro" id="IPR016024">
    <property type="entry name" value="ARM-type_fold"/>
</dbReference>
<dbReference type="EMBL" id="JAEMGP010000002">
    <property type="protein sequence ID" value="KAG5214065.1"/>
    <property type="molecule type" value="Genomic_DNA"/>
</dbReference>
<organism evidence="14 15">
    <name type="scientific">Ovis aries</name>
    <name type="common">Sheep</name>
    <dbReference type="NCBI Taxonomy" id="9940"/>
    <lineage>
        <taxon>Eukaryota</taxon>
        <taxon>Metazoa</taxon>
        <taxon>Chordata</taxon>
        <taxon>Craniata</taxon>
        <taxon>Vertebrata</taxon>
        <taxon>Euteleostomi</taxon>
        <taxon>Mammalia</taxon>
        <taxon>Eutheria</taxon>
        <taxon>Laurasiatheria</taxon>
        <taxon>Artiodactyla</taxon>
        <taxon>Ruminantia</taxon>
        <taxon>Pecora</taxon>
        <taxon>Bovidae</taxon>
        <taxon>Caprinae</taxon>
        <taxon>Ovis</taxon>
    </lineage>
</organism>
<accession>A0A836AN00</accession>
<dbReference type="FunFam" id="3.30.470.20:FF:000009">
    <property type="entry name" value="tubulin polyglutamylase TTLL5 isoform X1"/>
    <property type="match status" value="1"/>
</dbReference>
<dbReference type="Proteomes" id="UP000664991">
    <property type="component" value="Unassembled WGS sequence"/>
</dbReference>
<dbReference type="InterPro" id="IPR000719">
    <property type="entry name" value="Prot_kinase_dom"/>
</dbReference>
<feature type="compositionally biased region" description="Basic and acidic residues" evidence="12">
    <location>
        <begin position="1607"/>
        <end position="1617"/>
    </location>
</feature>
<dbReference type="PROSITE" id="PS51221">
    <property type="entry name" value="TTL"/>
    <property type="match status" value="1"/>
</dbReference>
<feature type="region of interest" description="Disordered" evidence="12">
    <location>
        <begin position="1606"/>
        <end position="1630"/>
    </location>
</feature>
<dbReference type="InterPro" id="IPR008271">
    <property type="entry name" value="Ser/Thr_kinase_AS"/>
</dbReference>
<feature type="region of interest" description="Disordered" evidence="12">
    <location>
        <begin position="254"/>
        <end position="291"/>
    </location>
</feature>
<evidence type="ECO:0000256" key="12">
    <source>
        <dbReference type="SAM" id="MobiDB-lite"/>
    </source>
</evidence>
<dbReference type="InterPro" id="IPR011989">
    <property type="entry name" value="ARM-like"/>
</dbReference>
<feature type="compositionally biased region" description="Low complexity" evidence="12">
    <location>
        <begin position="1324"/>
        <end position="1341"/>
    </location>
</feature>
<name>A0A836AN00_SHEEP</name>
<evidence type="ECO:0000313" key="15">
    <source>
        <dbReference type="Proteomes" id="UP000664991"/>
    </source>
</evidence>
<dbReference type="InterPro" id="IPR011009">
    <property type="entry name" value="Kinase-like_dom_sf"/>
</dbReference>
<dbReference type="FunFam" id="1.25.10.10:FF:000280">
    <property type="entry name" value="serine/threonine-protein kinase 36 isoform X1"/>
    <property type="match status" value="1"/>
</dbReference>
<dbReference type="GO" id="GO:0005737">
    <property type="term" value="C:cytoplasm"/>
    <property type="evidence" value="ECO:0007669"/>
    <property type="project" value="UniProtKB-ARBA"/>
</dbReference>
<feature type="region of interest" description="Disordered" evidence="12">
    <location>
        <begin position="2241"/>
        <end position="2329"/>
    </location>
</feature>
<evidence type="ECO:0000256" key="5">
    <source>
        <dbReference type="ARBA" id="ARBA00022679"/>
    </source>
</evidence>
<dbReference type="PANTHER" id="PTHR22983">
    <property type="entry name" value="PROTEIN KINASE RELATED"/>
    <property type="match status" value="1"/>
</dbReference>
<dbReference type="Gene3D" id="1.25.10.10">
    <property type="entry name" value="Leucine-rich Repeat Variant"/>
    <property type="match status" value="2"/>
</dbReference>
<sequence length="2329" mass="256739">MHTFEAISSTAYSLQVVVVTDYAEGELFQILEDDGKLPEDQVQAIAAQLVSALYYLHSHRILHRDMKPQNILLAKGGGIKLCDFGFARAMSTNTMVLTSIKGTPLYMSPELVEERPYDHTADLWSVGCILYELAVGTPPFYTTSIFQLVSLILKDPVRWPPTISPCFKNFLQGLLTKDPRQRLSWPDLLHHPFIAGRVTILTEPAGPDFGTPFTSRLPPELQVLKDQQAHRLAPKGNRSHILRQACKRMAEEAKQKKHQNIGPPLEQEDRTSKVAPGTAPLPKLKDTPQEPGLLTGVVASEMKSSWAEWGAGEAPPVPRENWITQDCERAFPELRLEVMGQQSLDAVDLENEEQDSDDEWQYLLETTEPVPVQLKAPLTLLCNPDFCQRIQSQLHEAGEQILKGVLEGAPRILPALRVLSGLLSSCSDSIPLYSFCREARLPGLLLHLLRHSQENNSIQQQCWYGAFVRDLVAVIQAYFACTFNLERSQTGDSLQVFQEAASLFLDLLGKLLAQPDESEQALRRDSLMCFTVLCEAMDGNSWTISKAFYSSLLTTHRAVLDGLLHGLTVPQLPFHSPPGAPQVSQPLREQSEDLPGAISSALAAMCTTPVGLPGCWEAKEQISQHLADQLTKDSNHLRSSLISALQHPILCLPLLKVLYSCCHVSERLCRLLGQEPLALDSLLKLAQGKVKVVDREESIEVTLYLLSLLVLRLQDLPSGMEKLGSEIATVFTHSHIVSLVSAAACLLGQLGQQGVTLDLQPVEWIAAATHALSAPAEVRLTPPGGCGFYDGLLILLLQLLTQQEKGNPIRDVASSEMWTVLWHRFFMALRLPEEASTQEEVSLSSPQSPEPDWTLISPQGMAALLSLAMATFTQEPQLCLRHLSQRGSILMSTLKHLLSPSFLNHLGQASQGSEFLPIVVLSVCQLLCFPFALDVDADLLEGVLADLTDSEVTAHLLQVCCHHLPLTQVELPISLLTRLALSGPAFLNQFVNTVAASPRTTISFLSTALLGDQPLLTSDLLSLLAHTARLLSPSHLSFIHELLAGSDESYRPLRSLLSHPETSVRARTSGLLGHLLQHSMALRGALQSQAGLLNLLLLGLGDKDPAVRRGASFAVGNAAYQAGPLGPALAAAVPGMTQLLEDPQAGIRRNAVSALGNLGPEGLGEELLQCQVPQRLLEMACGDPQPNVKEAALVALRSLRQEPCIHQPAYFFCPSSLCSSGTAAVTAGHSNCCYLHSLPDLFSSTLLYRRSNYRHKAYQQLESFCLRSGPSEKRPFSLPQKRLPVRLAANKATSSKLIPMASSSMEPYSSLGAAGESLSGRSLASAISGKTPSPLSSSSSSYKPMLNNNSFMRPNSTKVPLSQATEGLKPVSSPKVQLISWHHSGGTGDCASQPVEHKAPKSSGPALDDTPAHSTLSTPSSLDTSTTSVASSLYNRSNLVTRTESHPYGLDGDPVSQTLTKEVRFTEAVRKLTARGLEKKPRQGYHFEQTYFMNPSLQWDLLNQNRRWKPPVAGQQVPQEDTGADNRVLPAVSDPGGLDSAVFCTKRISIHLLASHTNGLSYSPACGSAIDSSLLGEGKTPVLPSPPQPLGVAEVATRLSSIHLGKLGREGPKEARELNSPPRTVGSATDLQLDPVETEDLEEELLDGLEDCCSQDENEEEEGDSECSSCSAVSPSESVAVISRNCMEFLTKPLSNEKVVRPALIYSLFPNVPPTIYFGTPDERVEKLPWEQRKLLRWKMSTVTPNIVKQTIGRSHFKISKRNDDWLGCWGHHMKSPSFRSIQEHQKLNHFPGSFQIGRKDRLWRNLSRMQSRFGKKEFSFFPQSFILPQDAKLLRKAWESSSRQKWIVKPPASARGIGIQVIHKWSQLPKRRPLLVQRYLHKPYLISGSKFDLRIYVYVTSYDPLRIYLFSDGLVRFASCKYSPSMKSLGNKFMHLTNYSVNKKNAEYQANEDETACQGHKWALKALWSYLSQKGVNSDAIWEKIKDVVVKTIISSEPYVTSLLKMYVRRPYSCHELFGFDVMLDEKLKPWVLEVNISPSLHSNSPLDISIKGQMIRDLLNLAGFVLPNADDIASSSSSSSSSTTSLPSSPRDRCRVAPEYFTAQKMKKAYYLTQKIPDQDFYASVLDVLTPDDVRVLVEMEDEFSRRGQFERIFPSRISSRYLRFFEQPRYFNILTTQWEQKYHGNKLKGVDLLRSWCYKGFHTGAISDSAPVWTLPASVLTVPKADVTLSAFSKQETVKLRKHGSTEQNIPLSEDGTMPKLKKTQAGLSPPPRKLSSSEDSEDTSKEPSLSTQLLPVIKYSGQTSRLSASTSSQSAGGSLLAAVSL</sequence>
<dbReference type="FunFam" id="1.25.10.10:FF:000385">
    <property type="entry name" value="serine/threonine-protein kinase 36 isoform X1"/>
    <property type="match status" value="1"/>
</dbReference>
<evidence type="ECO:0000256" key="11">
    <source>
        <dbReference type="ARBA" id="ARBA00048679"/>
    </source>
</evidence>
<dbReference type="Pfam" id="PF13646">
    <property type="entry name" value="HEAT_2"/>
    <property type="match status" value="1"/>
</dbReference>
<keyword evidence="9" id="KW-0067">ATP-binding</keyword>
<keyword evidence="7" id="KW-0547">Nucleotide-binding</keyword>
<keyword evidence="8" id="KW-0418">Kinase</keyword>
<dbReference type="GO" id="GO:0004674">
    <property type="term" value="F:protein serine/threonine kinase activity"/>
    <property type="evidence" value="ECO:0007669"/>
    <property type="project" value="UniProtKB-KW"/>
</dbReference>
<dbReference type="SMART" id="SM00220">
    <property type="entry name" value="S_TKc"/>
    <property type="match status" value="1"/>
</dbReference>
<dbReference type="Pfam" id="PF00069">
    <property type="entry name" value="Pkinase"/>
    <property type="match status" value="1"/>
</dbReference>